<reference evidence="2 3" key="1">
    <citation type="submission" date="2018-09" db="EMBL/GenBank/DDBJ databases">
        <title>Genomic Encyclopedia of Archaeal and Bacterial Type Strains, Phase II (KMG-II): from individual species to whole genera.</title>
        <authorList>
            <person name="Goeker M."/>
        </authorList>
    </citation>
    <scope>NUCLEOTIDE SEQUENCE [LARGE SCALE GENOMIC DNA]</scope>
    <source>
        <strain evidence="2 3">DSM 16505</strain>
    </source>
</reference>
<dbReference type="InterPro" id="IPR049713">
    <property type="entry name" value="Pr6Pr-like"/>
</dbReference>
<feature type="transmembrane region" description="Helical" evidence="1">
    <location>
        <begin position="101"/>
        <end position="120"/>
    </location>
</feature>
<feature type="transmembrane region" description="Helical" evidence="1">
    <location>
        <begin position="69"/>
        <end position="89"/>
    </location>
</feature>
<evidence type="ECO:0000256" key="1">
    <source>
        <dbReference type="SAM" id="Phobius"/>
    </source>
</evidence>
<dbReference type="Proteomes" id="UP000285780">
    <property type="component" value="Unassembled WGS sequence"/>
</dbReference>
<evidence type="ECO:0000313" key="3">
    <source>
        <dbReference type="Proteomes" id="UP000285780"/>
    </source>
</evidence>
<evidence type="ECO:0008006" key="4">
    <source>
        <dbReference type="Google" id="ProtNLM"/>
    </source>
</evidence>
<accession>A0A420E2S8</accession>
<gene>
    <name evidence="2" type="ORF">C8N26_1122</name>
</gene>
<keyword evidence="1" id="KW-0472">Membrane</keyword>
<keyword evidence="1" id="KW-0812">Transmembrane</keyword>
<proteinExistence type="predicted"/>
<feature type="transmembrane region" description="Helical" evidence="1">
    <location>
        <begin position="132"/>
        <end position="153"/>
    </location>
</feature>
<dbReference type="NCBIfam" id="NF038065">
    <property type="entry name" value="Pr6Pr"/>
    <property type="match status" value="1"/>
</dbReference>
<keyword evidence="1" id="KW-1133">Transmembrane helix</keyword>
<feature type="transmembrane region" description="Helical" evidence="1">
    <location>
        <begin position="173"/>
        <end position="193"/>
    </location>
</feature>
<dbReference type="AlphaFoldDB" id="A0A420E2S8"/>
<keyword evidence="3" id="KW-1185">Reference proteome</keyword>
<protein>
    <recommendedName>
        <fullName evidence="4">FAR-17a/AIG1-like protein</fullName>
    </recommendedName>
</protein>
<sequence>MKKKAEIIGFCITWFAIITQFVLMIINRQTDVQEAIVRFFSFFTILTNTLVALFFTSKITRKMNIFNKHGALTSITTFILIVGLVYQLVLRATWNPTGLQLIIDELLHTIIPIYVFMYWLRYAKSNNFKIKYILPWLAYPILYIVYIMIRGNLSGFYPYPFLNVSKIGLQQSIINISVILIVSLILMSFLILIGKKLKINKKINH</sequence>
<feature type="transmembrane region" description="Helical" evidence="1">
    <location>
        <begin position="39"/>
        <end position="57"/>
    </location>
</feature>
<dbReference type="EMBL" id="RAQM01000007">
    <property type="protein sequence ID" value="RKF04451.1"/>
    <property type="molecule type" value="Genomic_DNA"/>
</dbReference>
<feature type="transmembrane region" description="Helical" evidence="1">
    <location>
        <begin position="7"/>
        <end position="27"/>
    </location>
</feature>
<organism evidence="2 3">
    <name type="scientific">Tenacibaculum lutimaris</name>
    <dbReference type="NCBI Taxonomy" id="285258"/>
    <lineage>
        <taxon>Bacteria</taxon>
        <taxon>Pseudomonadati</taxon>
        <taxon>Bacteroidota</taxon>
        <taxon>Flavobacteriia</taxon>
        <taxon>Flavobacteriales</taxon>
        <taxon>Flavobacteriaceae</taxon>
        <taxon>Tenacibaculum</taxon>
    </lineage>
</organism>
<name>A0A420E2S8_9FLAO</name>
<evidence type="ECO:0000313" key="2">
    <source>
        <dbReference type="EMBL" id="RKF04451.1"/>
    </source>
</evidence>
<dbReference type="RefSeq" id="WP_120186396.1">
    <property type="nucleotide sequence ID" value="NZ_RAQM01000007.1"/>
</dbReference>
<comment type="caution">
    <text evidence="2">The sequence shown here is derived from an EMBL/GenBank/DDBJ whole genome shotgun (WGS) entry which is preliminary data.</text>
</comment>